<organism evidence="1 2">
    <name type="scientific">Eumeta variegata</name>
    <name type="common">Bagworm moth</name>
    <name type="synonym">Eumeta japonica</name>
    <dbReference type="NCBI Taxonomy" id="151549"/>
    <lineage>
        <taxon>Eukaryota</taxon>
        <taxon>Metazoa</taxon>
        <taxon>Ecdysozoa</taxon>
        <taxon>Arthropoda</taxon>
        <taxon>Hexapoda</taxon>
        <taxon>Insecta</taxon>
        <taxon>Pterygota</taxon>
        <taxon>Neoptera</taxon>
        <taxon>Endopterygota</taxon>
        <taxon>Lepidoptera</taxon>
        <taxon>Glossata</taxon>
        <taxon>Ditrysia</taxon>
        <taxon>Tineoidea</taxon>
        <taxon>Psychidae</taxon>
        <taxon>Oiketicinae</taxon>
        <taxon>Eumeta</taxon>
    </lineage>
</organism>
<dbReference type="Proteomes" id="UP000299102">
    <property type="component" value="Unassembled WGS sequence"/>
</dbReference>
<proteinExistence type="predicted"/>
<dbReference type="EMBL" id="BGZK01001235">
    <property type="protein sequence ID" value="GBP75100.1"/>
    <property type="molecule type" value="Genomic_DNA"/>
</dbReference>
<dbReference type="AlphaFoldDB" id="A0A4C1YJ75"/>
<evidence type="ECO:0000313" key="1">
    <source>
        <dbReference type="EMBL" id="GBP75100.1"/>
    </source>
</evidence>
<accession>A0A4C1YJ75</accession>
<sequence length="178" mass="20219">MADCERGAHLSQVAGSYSKFTHSIDRKTFCLNCPCTTLTRHGNLIGPKCFFTNSFPGSSLHYYRRLAFVFDVRCDRRLVPEEEFRSSSKPRIFCFISDLNYGRPPMTTNAAPVSTYHILLSIALKINGYTNNSKRAIATTTKQHFGEKENAKCRTRLADVLLPSTYLAARWIHQGRTM</sequence>
<reference evidence="1 2" key="1">
    <citation type="journal article" date="2019" name="Commun. Biol.">
        <title>The bagworm genome reveals a unique fibroin gene that provides high tensile strength.</title>
        <authorList>
            <person name="Kono N."/>
            <person name="Nakamura H."/>
            <person name="Ohtoshi R."/>
            <person name="Tomita M."/>
            <person name="Numata K."/>
            <person name="Arakawa K."/>
        </authorList>
    </citation>
    <scope>NUCLEOTIDE SEQUENCE [LARGE SCALE GENOMIC DNA]</scope>
</reference>
<name>A0A4C1YJ75_EUMVA</name>
<gene>
    <name evidence="1" type="ORF">EVAR_49272_1</name>
</gene>
<protein>
    <submittedName>
        <fullName evidence="1">Uncharacterized protein</fullName>
    </submittedName>
</protein>
<keyword evidence="2" id="KW-1185">Reference proteome</keyword>
<evidence type="ECO:0000313" key="2">
    <source>
        <dbReference type="Proteomes" id="UP000299102"/>
    </source>
</evidence>
<comment type="caution">
    <text evidence="1">The sequence shown here is derived from an EMBL/GenBank/DDBJ whole genome shotgun (WGS) entry which is preliminary data.</text>
</comment>